<keyword evidence="3" id="KW-0560">Oxidoreductase</keyword>
<feature type="domain" description="NADP-dependent oxidoreductase" evidence="7">
    <location>
        <begin position="32"/>
        <end position="276"/>
    </location>
</feature>
<dbReference type="InterPro" id="IPR020471">
    <property type="entry name" value="AKR"/>
</dbReference>
<dbReference type="PRINTS" id="PR00069">
    <property type="entry name" value="ALDKETRDTASE"/>
</dbReference>
<organism evidence="8 9">
    <name type="scientific">Coniella lustricola</name>
    <dbReference type="NCBI Taxonomy" id="2025994"/>
    <lineage>
        <taxon>Eukaryota</taxon>
        <taxon>Fungi</taxon>
        <taxon>Dikarya</taxon>
        <taxon>Ascomycota</taxon>
        <taxon>Pezizomycotina</taxon>
        <taxon>Sordariomycetes</taxon>
        <taxon>Sordariomycetidae</taxon>
        <taxon>Diaporthales</taxon>
        <taxon>Schizoparmaceae</taxon>
        <taxon>Coniella</taxon>
    </lineage>
</organism>
<dbReference type="PANTHER" id="PTHR43827:SF3">
    <property type="entry name" value="NADP-DEPENDENT OXIDOREDUCTASE DOMAIN-CONTAINING PROTEIN"/>
    <property type="match status" value="1"/>
</dbReference>
<dbReference type="InterPro" id="IPR023210">
    <property type="entry name" value="NADP_OxRdtase_dom"/>
</dbReference>
<dbReference type="Proteomes" id="UP000241462">
    <property type="component" value="Unassembled WGS sequence"/>
</dbReference>
<evidence type="ECO:0000259" key="7">
    <source>
        <dbReference type="Pfam" id="PF00248"/>
    </source>
</evidence>
<dbReference type="InterPro" id="IPR036812">
    <property type="entry name" value="NAD(P)_OxRdtase_dom_sf"/>
</dbReference>
<dbReference type="PANTHER" id="PTHR43827">
    <property type="entry name" value="2,5-DIKETO-D-GLUCONIC ACID REDUCTASE"/>
    <property type="match status" value="1"/>
</dbReference>
<dbReference type="InterPro" id="IPR018170">
    <property type="entry name" value="Aldo/ket_reductase_CS"/>
</dbReference>
<feature type="binding site" evidence="5">
    <location>
        <position position="111"/>
    </location>
    <ligand>
        <name>substrate</name>
    </ligand>
</feature>
<evidence type="ECO:0000256" key="1">
    <source>
        <dbReference type="ARBA" id="ARBA00007905"/>
    </source>
</evidence>
<keyword evidence="9" id="KW-1185">Reference proteome</keyword>
<evidence type="ECO:0000313" key="9">
    <source>
        <dbReference type="Proteomes" id="UP000241462"/>
    </source>
</evidence>
<comment type="similarity">
    <text evidence="1">Belongs to the aldo/keto reductase family.</text>
</comment>
<name>A0A2T3AI56_9PEZI</name>
<dbReference type="EMBL" id="KZ678386">
    <property type="protein sequence ID" value="PSR99111.1"/>
    <property type="molecule type" value="Genomic_DNA"/>
</dbReference>
<dbReference type="CDD" id="cd19071">
    <property type="entry name" value="AKR_AKR1-5-like"/>
    <property type="match status" value="1"/>
</dbReference>
<feature type="active site" description="Proton donor" evidence="4">
    <location>
        <position position="55"/>
    </location>
</feature>
<dbReference type="SUPFAM" id="SSF51430">
    <property type="entry name" value="NAD(P)-linked oxidoreductase"/>
    <property type="match status" value="1"/>
</dbReference>
<evidence type="ECO:0000256" key="2">
    <source>
        <dbReference type="ARBA" id="ARBA00022857"/>
    </source>
</evidence>
<keyword evidence="2" id="KW-0521">NADP</keyword>
<dbReference type="Pfam" id="PF00248">
    <property type="entry name" value="Aldo_ket_red"/>
    <property type="match status" value="1"/>
</dbReference>
<dbReference type="OrthoDB" id="5945798at2759"/>
<dbReference type="PROSITE" id="PS00062">
    <property type="entry name" value="ALDOKETO_REDUCTASE_2"/>
    <property type="match status" value="1"/>
</dbReference>
<dbReference type="FunFam" id="3.20.20.100:FF:000002">
    <property type="entry name" value="2,5-diketo-D-gluconic acid reductase A"/>
    <property type="match status" value="1"/>
</dbReference>
<evidence type="ECO:0000256" key="4">
    <source>
        <dbReference type="PIRSR" id="PIRSR000097-1"/>
    </source>
</evidence>
<protein>
    <submittedName>
        <fullName evidence="8">Aldo/keto reductase</fullName>
    </submittedName>
</protein>
<dbReference type="STRING" id="2025994.A0A2T3AI56"/>
<dbReference type="InParanoid" id="A0A2T3AI56"/>
<dbReference type="PIRSF" id="PIRSF000097">
    <property type="entry name" value="AKR"/>
    <property type="match status" value="1"/>
</dbReference>
<dbReference type="GO" id="GO:0016616">
    <property type="term" value="F:oxidoreductase activity, acting on the CH-OH group of donors, NAD or NADP as acceptor"/>
    <property type="evidence" value="ECO:0007669"/>
    <property type="project" value="UniProtKB-ARBA"/>
</dbReference>
<sequence>MAADVPSFKLNNGVEMPSVGMGCWMGEPGGGQRVYDMCTQAIQAGYRHFDTADGYRNEEEVGRALRDSGIPRNEFFVTTKLAQSNHHRVKEAFESSLRALNLEYIDLFLMHWPQAVVDGRTLHPDESPTVHDTWAAMVPLLDTKKVRAIGVSNFGAPLLKSLLAKTSLVPAVNQVELHPCLPQQSIRDTCSKHGIVVTAYSPIGQPAPGSVSPLLTDETVVEIAKKRGVDVGQVILSWEVQLGIVVVPKSENPERIKKNITLIKLTDEEVEAVGKIHKKEGKHRSLLAYHDKNGTVFDWTYEQLGWDLAPKGMGKAIDV</sequence>
<proteinExistence type="inferred from homology"/>
<dbReference type="Gene3D" id="3.20.20.100">
    <property type="entry name" value="NADP-dependent oxidoreductase domain"/>
    <property type="match status" value="1"/>
</dbReference>
<dbReference type="AlphaFoldDB" id="A0A2T3AI56"/>
<evidence type="ECO:0000256" key="3">
    <source>
        <dbReference type="ARBA" id="ARBA00023002"/>
    </source>
</evidence>
<evidence type="ECO:0000256" key="5">
    <source>
        <dbReference type="PIRSR" id="PIRSR000097-2"/>
    </source>
</evidence>
<evidence type="ECO:0000313" key="8">
    <source>
        <dbReference type="EMBL" id="PSR99111.1"/>
    </source>
</evidence>
<evidence type="ECO:0000256" key="6">
    <source>
        <dbReference type="PIRSR" id="PIRSR000097-3"/>
    </source>
</evidence>
<accession>A0A2T3AI56</accession>
<feature type="site" description="Lowers pKa of active site Tyr" evidence="6">
    <location>
        <position position="80"/>
    </location>
</feature>
<reference evidence="8 9" key="1">
    <citation type="journal article" date="2018" name="Mycol. Prog.">
        <title>Coniella lustricola, a new species from submerged detritus.</title>
        <authorList>
            <person name="Raudabaugh D.B."/>
            <person name="Iturriaga T."/>
            <person name="Carver A."/>
            <person name="Mondo S."/>
            <person name="Pangilinan J."/>
            <person name="Lipzen A."/>
            <person name="He G."/>
            <person name="Amirebrahimi M."/>
            <person name="Grigoriev I.V."/>
            <person name="Miller A.N."/>
        </authorList>
    </citation>
    <scope>NUCLEOTIDE SEQUENCE [LARGE SCALE GENOMIC DNA]</scope>
    <source>
        <strain evidence="8 9">B22-T-1</strain>
    </source>
</reference>
<dbReference type="PROSITE" id="PS00798">
    <property type="entry name" value="ALDOKETO_REDUCTASE_1"/>
    <property type="match status" value="1"/>
</dbReference>
<gene>
    <name evidence="8" type="ORF">BD289DRAFT_56308</name>
</gene>